<proteinExistence type="predicted"/>
<dbReference type="AlphaFoldDB" id="A0A0B2VBW3"/>
<feature type="region of interest" description="Disordered" evidence="1">
    <location>
        <begin position="53"/>
        <end position="84"/>
    </location>
</feature>
<feature type="compositionally biased region" description="Basic residues" evidence="1">
    <location>
        <begin position="58"/>
        <end position="67"/>
    </location>
</feature>
<gene>
    <name evidence="2" type="ORF">Tcan_15128</name>
</gene>
<comment type="caution">
    <text evidence="2">The sequence shown here is derived from an EMBL/GenBank/DDBJ whole genome shotgun (WGS) entry which is preliminary data.</text>
</comment>
<keyword evidence="3" id="KW-1185">Reference proteome</keyword>
<dbReference type="Proteomes" id="UP000031036">
    <property type="component" value="Unassembled WGS sequence"/>
</dbReference>
<organism evidence="2 3">
    <name type="scientific">Toxocara canis</name>
    <name type="common">Canine roundworm</name>
    <dbReference type="NCBI Taxonomy" id="6265"/>
    <lineage>
        <taxon>Eukaryota</taxon>
        <taxon>Metazoa</taxon>
        <taxon>Ecdysozoa</taxon>
        <taxon>Nematoda</taxon>
        <taxon>Chromadorea</taxon>
        <taxon>Rhabditida</taxon>
        <taxon>Spirurina</taxon>
        <taxon>Ascaridomorpha</taxon>
        <taxon>Ascaridoidea</taxon>
        <taxon>Toxocaridae</taxon>
        <taxon>Toxocara</taxon>
    </lineage>
</organism>
<feature type="compositionally biased region" description="Basic and acidic residues" evidence="1">
    <location>
        <begin position="27"/>
        <end position="39"/>
    </location>
</feature>
<evidence type="ECO:0000256" key="1">
    <source>
        <dbReference type="SAM" id="MobiDB-lite"/>
    </source>
</evidence>
<name>A0A0B2VBW3_TOXCA</name>
<evidence type="ECO:0000313" key="2">
    <source>
        <dbReference type="EMBL" id="KHN78932.1"/>
    </source>
</evidence>
<feature type="region of interest" description="Disordered" evidence="1">
    <location>
        <begin position="1"/>
        <end position="39"/>
    </location>
</feature>
<sequence length="84" mass="9875">MFIPEATTMDGLLPMNDPLMAPQQAGGDKKLQHRLDGNENKSRLQTRINSQQLFQGRQLHKNPLHRRSQLDQLFQPELQRRYPR</sequence>
<dbReference type="EMBL" id="JPKZ01001975">
    <property type="protein sequence ID" value="KHN78932.1"/>
    <property type="molecule type" value="Genomic_DNA"/>
</dbReference>
<reference evidence="2 3" key="1">
    <citation type="submission" date="2014-11" db="EMBL/GenBank/DDBJ databases">
        <title>Genetic blueprint of the zoonotic pathogen Toxocara canis.</title>
        <authorList>
            <person name="Zhu X.-Q."/>
            <person name="Korhonen P.K."/>
            <person name="Cai H."/>
            <person name="Young N.D."/>
            <person name="Nejsum P."/>
            <person name="von Samson-Himmelstjerna G."/>
            <person name="Boag P.R."/>
            <person name="Tan P."/>
            <person name="Li Q."/>
            <person name="Min J."/>
            <person name="Yang Y."/>
            <person name="Wang X."/>
            <person name="Fang X."/>
            <person name="Hall R.S."/>
            <person name="Hofmann A."/>
            <person name="Sternberg P.W."/>
            <person name="Jex A.R."/>
            <person name="Gasser R.B."/>
        </authorList>
    </citation>
    <scope>NUCLEOTIDE SEQUENCE [LARGE SCALE GENOMIC DNA]</scope>
    <source>
        <strain evidence="2">PN_DK_2014</strain>
    </source>
</reference>
<protein>
    <submittedName>
        <fullName evidence="2">Uncharacterized protein</fullName>
    </submittedName>
</protein>
<accession>A0A0B2VBW3</accession>
<evidence type="ECO:0000313" key="3">
    <source>
        <dbReference type="Proteomes" id="UP000031036"/>
    </source>
</evidence>